<dbReference type="PROSITE" id="PS00122">
    <property type="entry name" value="CARBOXYLESTERASE_B_1"/>
    <property type="match status" value="1"/>
</dbReference>
<feature type="chain" id="PRO_5041765625" description="Carboxylic ester hydrolase" evidence="3">
    <location>
        <begin position="18"/>
        <end position="545"/>
    </location>
</feature>
<feature type="signal peptide" evidence="3">
    <location>
        <begin position="1"/>
        <end position="17"/>
    </location>
</feature>
<keyword evidence="6" id="KW-1185">Reference proteome</keyword>
<dbReference type="Pfam" id="PF00135">
    <property type="entry name" value="COesterase"/>
    <property type="match status" value="1"/>
</dbReference>
<keyword evidence="3" id="KW-0732">Signal</keyword>
<evidence type="ECO:0000313" key="6">
    <source>
        <dbReference type="Proteomes" id="UP001221142"/>
    </source>
</evidence>
<dbReference type="InterPro" id="IPR002018">
    <property type="entry name" value="CarbesteraseB"/>
</dbReference>
<dbReference type="InterPro" id="IPR019826">
    <property type="entry name" value="Carboxylesterase_B_AS"/>
</dbReference>
<sequence>MVFLLPLLLASVAVAAASPSPTVQLGKTSVHGVKVPSFELDSFAGIPFAEPPVGPLRLKRSVLKTSPGGATFNASASGLPCLQPIGLPLEEMSEDCLTIDVLRPSGTTPGANLPVMFWTYGGGFNLGFTSMFNATELVTLSVKRGTPVIYVVFNYRLGSLGFPQGQEADSKGALNLAIRDQLTALEWVQLNIGAFGGDKSKVTVFGESAGSIMTSILFLNSPITKLARAAIFESGSQASLPLVPAEAREDHWQDFVAGVPSCASLATSSSTFECLQNATTEEIWTGLSAANAASTAEFTWAPVIDGPGGLIPDLPSVLFERGQFARLPFIAGTNWDEGTLFTYNRVVNTTEQLVAKYIDLNSPSVSPQRLNASMEVVLKLYPDDPALGSPYNTGNETFGLGPEYKRDSAIIGDMFMLSQRRFWMAAAAKEGVQTYAYMFNESQPNVDPLLGIAHASEIYSVYGTPFNTSPEGLALSRAMTDYWVSFATSLTPNDGLGVQRPEWTQWTPQNQELIMLEGGNVRMVADDFHLEQTEYFNSDPVIWRH</sequence>
<dbReference type="Gene3D" id="3.40.50.1820">
    <property type="entry name" value="alpha/beta hydrolase"/>
    <property type="match status" value="1"/>
</dbReference>
<feature type="domain" description="Carboxylesterase type B" evidence="4">
    <location>
        <begin position="20"/>
        <end position="520"/>
    </location>
</feature>
<dbReference type="PANTHER" id="PTHR11559">
    <property type="entry name" value="CARBOXYLESTERASE"/>
    <property type="match status" value="1"/>
</dbReference>
<proteinExistence type="inferred from homology"/>
<evidence type="ECO:0000256" key="2">
    <source>
        <dbReference type="ARBA" id="ARBA00022801"/>
    </source>
</evidence>
<organism evidence="5 6">
    <name type="scientific">Roridomyces roridus</name>
    <dbReference type="NCBI Taxonomy" id="1738132"/>
    <lineage>
        <taxon>Eukaryota</taxon>
        <taxon>Fungi</taxon>
        <taxon>Dikarya</taxon>
        <taxon>Basidiomycota</taxon>
        <taxon>Agaricomycotina</taxon>
        <taxon>Agaricomycetes</taxon>
        <taxon>Agaricomycetidae</taxon>
        <taxon>Agaricales</taxon>
        <taxon>Marasmiineae</taxon>
        <taxon>Mycenaceae</taxon>
        <taxon>Roridomyces</taxon>
    </lineage>
</organism>
<dbReference type="InterPro" id="IPR050309">
    <property type="entry name" value="Type-B_Carboxylest/Lipase"/>
</dbReference>
<protein>
    <recommendedName>
        <fullName evidence="3">Carboxylic ester hydrolase</fullName>
        <ecNumber evidence="3">3.1.1.-</ecNumber>
    </recommendedName>
</protein>
<dbReference type="GO" id="GO:0016787">
    <property type="term" value="F:hydrolase activity"/>
    <property type="evidence" value="ECO:0007669"/>
    <property type="project" value="UniProtKB-KW"/>
</dbReference>
<keyword evidence="2 3" id="KW-0378">Hydrolase</keyword>
<evidence type="ECO:0000256" key="1">
    <source>
        <dbReference type="ARBA" id="ARBA00005964"/>
    </source>
</evidence>
<dbReference type="EC" id="3.1.1.-" evidence="3"/>
<evidence type="ECO:0000313" key="5">
    <source>
        <dbReference type="EMBL" id="KAJ7614129.1"/>
    </source>
</evidence>
<comment type="similarity">
    <text evidence="1 3">Belongs to the type-B carboxylesterase/lipase family.</text>
</comment>
<dbReference type="AlphaFoldDB" id="A0AAD7FBJ2"/>
<comment type="caution">
    <text evidence="5">The sequence shown here is derived from an EMBL/GenBank/DDBJ whole genome shotgun (WGS) entry which is preliminary data.</text>
</comment>
<gene>
    <name evidence="5" type="ORF">FB45DRAFT_1064942</name>
</gene>
<reference evidence="5" key="1">
    <citation type="submission" date="2023-03" db="EMBL/GenBank/DDBJ databases">
        <title>Massive genome expansion in bonnet fungi (Mycena s.s.) driven by repeated elements and novel gene families across ecological guilds.</title>
        <authorList>
            <consortium name="Lawrence Berkeley National Laboratory"/>
            <person name="Harder C.B."/>
            <person name="Miyauchi S."/>
            <person name="Viragh M."/>
            <person name="Kuo A."/>
            <person name="Thoen E."/>
            <person name="Andreopoulos B."/>
            <person name="Lu D."/>
            <person name="Skrede I."/>
            <person name="Drula E."/>
            <person name="Henrissat B."/>
            <person name="Morin E."/>
            <person name="Kohler A."/>
            <person name="Barry K."/>
            <person name="LaButti K."/>
            <person name="Morin E."/>
            <person name="Salamov A."/>
            <person name="Lipzen A."/>
            <person name="Mereny Z."/>
            <person name="Hegedus B."/>
            <person name="Baldrian P."/>
            <person name="Stursova M."/>
            <person name="Weitz H."/>
            <person name="Taylor A."/>
            <person name="Grigoriev I.V."/>
            <person name="Nagy L.G."/>
            <person name="Martin F."/>
            <person name="Kauserud H."/>
        </authorList>
    </citation>
    <scope>NUCLEOTIDE SEQUENCE</scope>
    <source>
        <strain evidence="5">9284</strain>
    </source>
</reference>
<name>A0AAD7FBJ2_9AGAR</name>
<evidence type="ECO:0000256" key="3">
    <source>
        <dbReference type="RuleBase" id="RU361235"/>
    </source>
</evidence>
<dbReference type="InterPro" id="IPR019819">
    <property type="entry name" value="Carboxylesterase_B_CS"/>
</dbReference>
<dbReference type="InterPro" id="IPR029058">
    <property type="entry name" value="AB_hydrolase_fold"/>
</dbReference>
<dbReference type="EMBL" id="JARKIF010000027">
    <property type="protein sequence ID" value="KAJ7614129.1"/>
    <property type="molecule type" value="Genomic_DNA"/>
</dbReference>
<evidence type="ECO:0000259" key="4">
    <source>
        <dbReference type="Pfam" id="PF00135"/>
    </source>
</evidence>
<accession>A0AAD7FBJ2</accession>
<dbReference type="PROSITE" id="PS00941">
    <property type="entry name" value="CARBOXYLESTERASE_B_2"/>
    <property type="match status" value="1"/>
</dbReference>
<dbReference type="Proteomes" id="UP001221142">
    <property type="component" value="Unassembled WGS sequence"/>
</dbReference>
<dbReference type="SUPFAM" id="SSF53474">
    <property type="entry name" value="alpha/beta-Hydrolases"/>
    <property type="match status" value="1"/>
</dbReference>